<organism evidence="2 3">
    <name type="scientific">Plasmopara halstedii</name>
    <name type="common">Downy mildew of sunflower</name>
    <dbReference type="NCBI Taxonomy" id="4781"/>
    <lineage>
        <taxon>Eukaryota</taxon>
        <taxon>Sar</taxon>
        <taxon>Stramenopiles</taxon>
        <taxon>Oomycota</taxon>
        <taxon>Peronosporomycetes</taxon>
        <taxon>Peronosporales</taxon>
        <taxon>Peronosporaceae</taxon>
        <taxon>Plasmopara</taxon>
    </lineage>
</organism>
<protein>
    <submittedName>
        <fullName evidence="2">Uncharacterized protein</fullName>
    </submittedName>
</protein>
<accession>A0A0P1AJJ3</accession>
<dbReference type="EMBL" id="CCYD01000524">
    <property type="protein sequence ID" value="CEG41143.1"/>
    <property type="molecule type" value="Genomic_DNA"/>
</dbReference>
<feature type="region of interest" description="Disordered" evidence="1">
    <location>
        <begin position="19"/>
        <end position="48"/>
    </location>
</feature>
<evidence type="ECO:0000313" key="3">
    <source>
        <dbReference type="Proteomes" id="UP000054928"/>
    </source>
</evidence>
<feature type="compositionally biased region" description="Basic and acidic residues" evidence="1">
    <location>
        <begin position="22"/>
        <end position="34"/>
    </location>
</feature>
<dbReference type="RefSeq" id="XP_024577512.1">
    <property type="nucleotide sequence ID" value="XM_024726879.1"/>
</dbReference>
<keyword evidence="3" id="KW-1185">Reference proteome</keyword>
<dbReference type="AlphaFoldDB" id="A0A0P1AJJ3"/>
<dbReference type="Proteomes" id="UP000054928">
    <property type="component" value="Unassembled WGS sequence"/>
</dbReference>
<evidence type="ECO:0000256" key="1">
    <source>
        <dbReference type="SAM" id="MobiDB-lite"/>
    </source>
</evidence>
<reference evidence="3" key="1">
    <citation type="submission" date="2014-09" db="EMBL/GenBank/DDBJ databases">
        <authorList>
            <person name="Sharma Rahul"/>
            <person name="Thines Marco"/>
        </authorList>
    </citation>
    <scope>NUCLEOTIDE SEQUENCE [LARGE SCALE GENOMIC DNA]</scope>
</reference>
<proteinExistence type="predicted"/>
<dbReference type="GeneID" id="36410515"/>
<name>A0A0P1AJJ3_PLAHL</name>
<evidence type="ECO:0000313" key="2">
    <source>
        <dbReference type="EMBL" id="CEG41143.1"/>
    </source>
</evidence>
<sequence>MCTHGWMQDVVTETKLGNSIYERTDQGSCPEERQGGYPDIYGTSDRRLPSTSHIESLNAMISSKLSRPNLATEQQTSHATQCLQ</sequence>